<organism evidence="2">
    <name type="scientific">Chaetoceros debilis</name>
    <dbReference type="NCBI Taxonomy" id="122233"/>
    <lineage>
        <taxon>Eukaryota</taxon>
        <taxon>Sar</taxon>
        <taxon>Stramenopiles</taxon>
        <taxon>Ochrophyta</taxon>
        <taxon>Bacillariophyta</taxon>
        <taxon>Coscinodiscophyceae</taxon>
        <taxon>Chaetocerotophycidae</taxon>
        <taxon>Chaetocerotales</taxon>
        <taxon>Chaetocerotaceae</taxon>
        <taxon>Chaetoceros</taxon>
    </lineage>
</organism>
<proteinExistence type="predicted"/>
<feature type="region of interest" description="Disordered" evidence="1">
    <location>
        <begin position="1"/>
        <end position="91"/>
    </location>
</feature>
<feature type="compositionally biased region" description="Polar residues" evidence="1">
    <location>
        <begin position="49"/>
        <end position="66"/>
    </location>
</feature>
<evidence type="ECO:0000256" key="1">
    <source>
        <dbReference type="SAM" id="MobiDB-lite"/>
    </source>
</evidence>
<dbReference type="EMBL" id="HBIO01000494">
    <property type="protein sequence ID" value="CAE0455516.1"/>
    <property type="molecule type" value="Transcribed_RNA"/>
</dbReference>
<feature type="compositionally biased region" description="Polar residues" evidence="1">
    <location>
        <begin position="297"/>
        <end position="310"/>
    </location>
</feature>
<sequence>MSNPSLLSEGIETRIARMNLSPTSSPRRGLPEPSISNSRKGAPPLPSRIDNQTPVRHQAQIPSASYMSPRPPSQPRPFLRTHSSPSVIDASPKLKDAKLERRDSNITPSPTSVSGATFSPRINGNHKSELTPVTSNARRLVSVLYSDDSQNNLEQISVPDSRGFKRPSIDLKSPNIPSTLDSNMIIRPRKDVNSVLVDRNNGQSLPMDLRPISPPSWPIRRTFTSGAEVGTVERYSSPYKRNSSPYLRQSGATDERCSSPYKRYSSPYLRQSPSVNSGSQNIFLDRSNQVEEEPCATGQTSSPRKTMSPYQPSLDERLADIGVERNHSDSIFLNPHHYNSVDHSHETIDTASSASVPSIHLATNLRSETLDCLTFYSMEEDTVTMDEDTSMDGIQPEAANANLFLGGVAFLPASKEKNSSRASSRVNDVSRYMTPEKEREVYEWLHSLEVDKDNNEYVAEAASSKFLTGKMDGLQMENSDIDMEMNHDVYFHEAALLQPSYDVARTNSLTFEPASYVEPRVEAKKPQTKPQSPRPAKKQVAVAPAARSRGNKEVMGINVNLYGRKHADVKKPASRVMLRSRAAR</sequence>
<feature type="compositionally biased region" description="Polar residues" evidence="1">
    <location>
        <begin position="105"/>
        <end position="122"/>
    </location>
</feature>
<gene>
    <name evidence="2" type="ORF">CDEB00056_LOCUS357</name>
</gene>
<dbReference type="AlphaFoldDB" id="A0A7S3PU84"/>
<feature type="compositionally biased region" description="Polar residues" evidence="1">
    <location>
        <begin position="268"/>
        <end position="282"/>
    </location>
</feature>
<protein>
    <submittedName>
        <fullName evidence="2">Uncharacterized protein</fullName>
    </submittedName>
</protein>
<accession>A0A7S3PU84</accession>
<reference evidence="2" key="1">
    <citation type="submission" date="2021-01" db="EMBL/GenBank/DDBJ databases">
        <authorList>
            <person name="Corre E."/>
            <person name="Pelletier E."/>
            <person name="Niang G."/>
            <person name="Scheremetjew M."/>
            <person name="Finn R."/>
            <person name="Kale V."/>
            <person name="Holt S."/>
            <person name="Cochrane G."/>
            <person name="Meng A."/>
            <person name="Brown T."/>
            <person name="Cohen L."/>
        </authorList>
    </citation>
    <scope>NUCLEOTIDE SEQUENCE</scope>
    <source>
        <strain evidence="2">MM31A-1</strain>
    </source>
</reference>
<evidence type="ECO:0000313" key="2">
    <source>
        <dbReference type="EMBL" id="CAE0455516.1"/>
    </source>
</evidence>
<feature type="region of interest" description="Disordered" evidence="1">
    <location>
        <begin position="520"/>
        <end position="551"/>
    </location>
</feature>
<name>A0A7S3PU84_9STRA</name>
<feature type="region of interest" description="Disordered" evidence="1">
    <location>
        <begin position="103"/>
        <end position="129"/>
    </location>
</feature>
<feature type="compositionally biased region" description="Polar residues" evidence="1">
    <location>
        <begin position="239"/>
        <end position="252"/>
    </location>
</feature>
<feature type="compositionally biased region" description="Low complexity" evidence="1">
    <location>
        <begin position="538"/>
        <end position="547"/>
    </location>
</feature>
<feature type="region of interest" description="Disordered" evidence="1">
    <location>
        <begin position="234"/>
        <end position="310"/>
    </location>
</feature>